<dbReference type="GO" id="GO:0004497">
    <property type="term" value="F:monooxygenase activity"/>
    <property type="evidence" value="ECO:0007669"/>
    <property type="project" value="UniProtKB-KW"/>
</dbReference>
<dbReference type="InterPro" id="IPR036188">
    <property type="entry name" value="FAD/NAD-bd_sf"/>
</dbReference>
<protein>
    <submittedName>
        <fullName evidence="4">NAD(P)-binding protein</fullName>
    </submittedName>
</protein>
<keyword evidence="1" id="KW-0560">Oxidoreductase</keyword>
<dbReference type="AlphaFoldDB" id="A0A6N9T153"/>
<feature type="domain" description="FAD-binding" evidence="3">
    <location>
        <begin position="5"/>
        <end position="321"/>
    </location>
</feature>
<keyword evidence="5" id="KW-1185">Reference proteome</keyword>
<accession>A0A6N9T153</accession>
<evidence type="ECO:0000256" key="1">
    <source>
        <dbReference type="ARBA" id="ARBA00023002"/>
    </source>
</evidence>
<evidence type="ECO:0000313" key="5">
    <source>
        <dbReference type="Proteomes" id="UP000469011"/>
    </source>
</evidence>
<comment type="caution">
    <text evidence="4">The sequence shown here is derived from an EMBL/GenBank/DDBJ whole genome shotgun (WGS) entry which is preliminary data.</text>
</comment>
<dbReference type="Pfam" id="PF01494">
    <property type="entry name" value="FAD_binding_3"/>
    <property type="match status" value="1"/>
</dbReference>
<evidence type="ECO:0000313" key="4">
    <source>
        <dbReference type="EMBL" id="NDW04312.1"/>
    </source>
</evidence>
<dbReference type="PANTHER" id="PTHR13789:SF309">
    <property type="entry name" value="PUTATIVE (AFU_ORTHOLOGUE AFUA_6G14510)-RELATED"/>
    <property type="match status" value="1"/>
</dbReference>
<gene>
    <name evidence="4" type="ORF">GTK09_07705</name>
</gene>
<name>A0A6N9T153_9HYPH</name>
<evidence type="ECO:0000256" key="2">
    <source>
        <dbReference type="ARBA" id="ARBA00023033"/>
    </source>
</evidence>
<dbReference type="PANTHER" id="PTHR13789">
    <property type="entry name" value="MONOOXYGENASE"/>
    <property type="match status" value="1"/>
</dbReference>
<dbReference type="RefSeq" id="WP_163462472.1">
    <property type="nucleotide sequence ID" value="NZ_JAAAMG010000005.1"/>
</dbReference>
<dbReference type="SUPFAM" id="SSF51905">
    <property type="entry name" value="FAD/NAD(P)-binding domain"/>
    <property type="match status" value="1"/>
</dbReference>
<reference evidence="4 5" key="1">
    <citation type="submission" date="2020-01" db="EMBL/GenBank/DDBJ databases">
        <title>Jiella pacifica sp. nov.</title>
        <authorList>
            <person name="Xue Z."/>
            <person name="Zhu S."/>
            <person name="Chen J."/>
            <person name="Yang J."/>
        </authorList>
    </citation>
    <scope>NUCLEOTIDE SEQUENCE [LARGE SCALE GENOMIC DNA]</scope>
    <source>
        <strain evidence="4 5">40Bstr34</strain>
    </source>
</reference>
<dbReference type="InterPro" id="IPR050493">
    <property type="entry name" value="FAD-dep_Monooxygenase_BioMet"/>
</dbReference>
<dbReference type="Proteomes" id="UP000469011">
    <property type="component" value="Unassembled WGS sequence"/>
</dbReference>
<organism evidence="4 5">
    <name type="scientific">Jiella pacifica</name>
    <dbReference type="NCBI Taxonomy" id="2696469"/>
    <lineage>
        <taxon>Bacteria</taxon>
        <taxon>Pseudomonadati</taxon>
        <taxon>Pseudomonadota</taxon>
        <taxon>Alphaproteobacteria</taxon>
        <taxon>Hyphomicrobiales</taxon>
        <taxon>Aurantimonadaceae</taxon>
        <taxon>Jiella</taxon>
    </lineage>
</organism>
<dbReference type="InterPro" id="IPR002938">
    <property type="entry name" value="FAD-bd"/>
</dbReference>
<dbReference type="Gene3D" id="3.50.50.60">
    <property type="entry name" value="FAD/NAD(P)-binding domain"/>
    <property type="match status" value="1"/>
</dbReference>
<proteinExistence type="predicted"/>
<evidence type="ECO:0000259" key="3">
    <source>
        <dbReference type="Pfam" id="PF01494"/>
    </source>
</evidence>
<dbReference type="EMBL" id="JAAAMG010000005">
    <property type="protein sequence ID" value="NDW04312.1"/>
    <property type="molecule type" value="Genomic_DNA"/>
</dbReference>
<sequence>MKPLEIAVAGAGPAGLAAALLLCRQGHRVTVFERFAEPQPVGSGLMLQPTGLSVMAALGLVEPAVARGKIIRRLEGRDTESLRRVLDIAYGGGGAGRFGLAIHRHALFDILFDAVKAEGVAVERGFDCDRTEPGDRAIRLVSSKGVRSAGFDLVVDASGARSRLRAAIAGASEPCPLPYGAIWTSVAFSGETAGDVLVQRYRRASVMIGVLPLGRPFGDGEDKAALFFSLKPGDYPAHQAAGYPVFHERIAASFPEAAPLFARAGGFEAFTLARYGHHTVASPVGERLVLIGDAAHSASPQLGQGANMALLDAAALAAALRGAVDLTTALAGYAARRHFHLRVFQMLSALFTPVYQSDSRALPLLRDRLVPVLAGVPPLPKLLGRIVCGTLVDPFSGAGIAEPDWREVG</sequence>
<dbReference type="PRINTS" id="PR00420">
    <property type="entry name" value="RNGMNOXGNASE"/>
</dbReference>
<dbReference type="GO" id="GO:0071949">
    <property type="term" value="F:FAD binding"/>
    <property type="evidence" value="ECO:0007669"/>
    <property type="project" value="InterPro"/>
</dbReference>
<keyword evidence="2" id="KW-0503">Monooxygenase</keyword>